<dbReference type="Pfam" id="PF08534">
    <property type="entry name" value="Redoxin"/>
    <property type="match status" value="1"/>
</dbReference>
<dbReference type="PANTHER" id="PTHR42852">
    <property type="entry name" value="THIOL:DISULFIDE INTERCHANGE PROTEIN DSBE"/>
    <property type="match status" value="1"/>
</dbReference>
<dbReference type="InterPro" id="IPR013766">
    <property type="entry name" value="Thioredoxin_domain"/>
</dbReference>
<dbReference type="EMBL" id="UOFB01000337">
    <property type="protein sequence ID" value="VAW49232.1"/>
    <property type="molecule type" value="Genomic_DNA"/>
</dbReference>
<dbReference type="PANTHER" id="PTHR42852:SF18">
    <property type="entry name" value="CHROMOSOME UNDETERMINED SCAFFOLD_47, WHOLE GENOME SHOTGUN SEQUENCE"/>
    <property type="match status" value="1"/>
</dbReference>
<evidence type="ECO:0000259" key="1">
    <source>
        <dbReference type="PROSITE" id="PS51352"/>
    </source>
</evidence>
<protein>
    <recommendedName>
        <fullName evidence="1">Thioredoxin domain-containing protein</fullName>
    </recommendedName>
</protein>
<dbReference type="AlphaFoldDB" id="A0A3B0WDD2"/>
<proteinExistence type="predicted"/>
<dbReference type="InterPro" id="IPR013740">
    <property type="entry name" value="Redoxin"/>
</dbReference>
<dbReference type="Gene3D" id="3.40.30.10">
    <property type="entry name" value="Glutaredoxin"/>
    <property type="match status" value="1"/>
</dbReference>
<dbReference type="SUPFAM" id="SSF52833">
    <property type="entry name" value="Thioredoxin-like"/>
    <property type="match status" value="1"/>
</dbReference>
<evidence type="ECO:0000313" key="2">
    <source>
        <dbReference type="EMBL" id="VAW49232.1"/>
    </source>
</evidence>
<dbReference type="InterPro" id="IPR050553">
    <property type="entry name" value="Thioredoxin_ResA/DsbE_sf"/>
</dbReference>
<dbReference type="CDD" id="cd02966">
    <property type="entry name" value="TlpA_like_family"/>
    <property type="match status" value="1"/>
</dbReference>
<gene>
    <name evidence="2" type="ORF">MNBD_GAMMA04-502</name>
</gene>
<organism evidence="2">
    <name type="scientific">hydrothermal vent metagenome</name>
    <dbReference type="NCBI Taxonomy" id="652676"/>
    <lineage>
        <taxon>unclassified sequences</taxon>
        <taxon>metagenomes</taxon>
        <taxon>ecological metagenomes</taxon>
    </lineage>
</organism>
<dbReference type="InterPro" id="IPR036249">
    <property type="entry name" value="Thioredoxin-like_sf"/>
</dbReference>
<name>A0A3B0WDD2_9ZZZZ</name>
<feature type="domain" description="Thioredoxin" evidence="1">
    <location>
        <begin position="23"/>
        <end position="161"/>
    </location>
</feature>
<reference evidence="2" key="1">
    <citation type="submission" date="2018-06" db="EMBL/GenBank/DDBJ databases">
        <authorList>
            <person name="Zhirakovskaya E."/>
        </authorList>
    </citation>
    <scope>NUCLEOTIDE SEQUENCE</scope>
</reference>
<dbReference type="GO" id="GO:0016491">
    <property type="term" value="F:oxidoreductase activity"/>
    <property type="evidence" value="ECO:0007669"/>
    <property type="project" value="InterPro"/>
</dbReference>
<sequence length="165" mass="18803">MKHSFTFLVIGLLITLIYFTMLSNDLGQAPDISVKSTHGETFNLNHPKKPVLVTFWATSCTRCIKDMAELAKMKHALGDRFELLAISMQGDLSEHVTQFIKRHHYPFLFIMDHEGTLAKAFDNTLIPPTHFLIAPNGDIVYHTVEKPNITQLAKHIKQSNPNYDR</sequence>
<dbReference type="PROSITE" id="PS51352">
    <property type="entry name" value="THIOREDOXIN_2"/>
    <property type="match status" value="1"/>
</dbReference>
<accession>A0A3B0WDD2</accession>